<accession>A0A1G5PYF4</accession>
<gene>
    <name evidence="2" type="ORF">SAMN03097708_01004</name>
</gene>
<dbReference type="RefSeq" id="WP_092993395.1">
    <property type="nucleotide sequence ID" value="NZ_FMWD01000003.1"/>
</dbReference>
<protein>
    <submittedName>
        <fullName evidence="2">Ubiquinol-cytochrome c reductase iron-sulfur subunit</fullName>
    </submittedName>
</protein>
<organism evidence="2 3">
    <name type="scientific">Thiohalomonas denitrificans</name>
    <dbReference type="NCBI Taxonomy" id="415747"/>
    <lineage>
        <taxon>Bacteria</taxon>
        <taxon>Pseudomonadati</taxon>
        <taxon>Pseudomonadota</taxon>
        <taxon>Gammaproteobacteria</taxon>
        <taxon>Thiohalomonadales</taxon>
        <taxon>Thiohalomonadaceae</taxon>
        <taxon>Thiohalomonas</taxon>
    </lineage>
</organism>
<reference evidence="2 3" key="1">
    <citation type="submission" date="2016-10" db="EMBL/GenBank/DDBJ databases">
        <authorList>
            <person name="de Groot N.N."/>
        </authorList>
    </citation>
    <scope>NUCLEOTIDE SEQUENCE [LARGE SCALE GENOMIC DNA]</scope>
    <source>
        <strain evidence="2 3">HLD2</strain>
    </source>
</reference>
<evidence type="ECO:0000313" key="3">
    <source>
        <dbReference type="Proteomes" id="UP000199648"/>
    </source>
</evidence>
<dbReference type="GO" id="GO:0051537">
    <property type="term" value="F:2 iron, 2 sulfur cluster binding"/>
    <property type="evidence" value="ECO:0007669"/>
    <property type="project" value="InterPro"/>
</dbReference>
<dbReference type="AlphaFoldDB" id="A0A1G5PYF4"/>
<dbReference type="SUPFAM" id="SSF50022">
    <property type="entry name" value="ISP domain"/>
    <property type="match status" value="1"/>
</dbReference>
<dbReference type="EMBL" id="FMWD01000003">
    <property type="protein sequence ID" value="SCZ54645.1"/>
    <property type="molecule type" value="Genomic_DNA"/>
</dbReference>
<dbReference type="InterPro" id="IPR036922">
    <property type="entry name" value="Rieske_2Fe-2S_sf"/>
</dbReference>
<dbReference type="PANTHER" id="PTHR10134">
    <property type="entry name" value="CYTOCHROME B-C1 COMPLEX SUBUNIT RIESKE, MITOCHONDRIAL"/>
    <property type="match status" value="1"/>
</dbReference>
<proteinExistence type="predicted"/>
<dbReference type="OrthoDB" id="5624396at2"/>
<evidence type="ECO:0000256" key="1">
    <source>
        <dbReference type="SAM" id="MobiDB-lite"/>
    </source>
</evidence>
<dbReference type="Proteomes" id="UP000199648">
    <property type="component" value="Unassembled WGS sequence"/>
</dbReference>
<dbReference type="Gene3D" id="2.102.10.10">
    <property type="entry name" value="Rieske [2Fe-2S] iron-sulphur domain"/>
    <property type="match status" value="1"/>
</dbReference>
<dbReference type="STRING" id="415747.SAMN03097708_01004"/>
<keyword evidence="3" id="KW-1185">Reference proteome</keyword>
<evidence type="ECO:0000313" key="2">
    <source>
        <dbReference type="EMBL" id="SCZ54645.1"/>
    </source>
</evidence>
<dbReference type="InterPro" id="IPR014349">
    <property type="entry name" value="Rieske_Fe-S_prot"/>
</dbReference>
<feature type="region of interest" description="Disordered" evidence="1">
    <location>
        <begin position="80"/>
        <end position="104"/>
    </location>
</feature>
<name>A0A1G5PYF4_9GAMM</name>
<sequence>MSEPRRRFLATVVKSMALFAVVMFSLALFGSLPSNPGGDIRPGLKLAVGDMLPGEFRRADWQGRPLVVLRRTPAMLAALADTRDLRDPDSNASRQPPAARNPGRSLRPELFVAYGFGTSSGCPVDFVPAAESVGMEGWSGGFRDRCDGSLYDTAGRIYRNQPASKNLVVPSYREAGTGHIELENRD</sequence>